<dbReference type="SUPFAM" id="SSF82171">
    <property type="entry name" value="DPP6 N-terminal domain-like"/>
    <property type="match status" value="1"/>
</dbReference>
<dbReference type="InterPro" id="IPR050557">
    <property type="entry name" value="RTX_toxin/Mannuronan_C5-epim"/>
</dbReference>
<keyword evidence="4" id="KW-0800">Toxin</keyword>
<dbReference type="Pfam" id="PF00353">
    <property type="entry name" value="HemolysinCabind"/>
    <property type="match status" value="8"/>
</dbReference>
<dbReference type="InterPro" id="IPR003995">
    <property type="entry name" value="RTX_toxin_determinant-A"/>
</dbReference>
<keyword evidence="7" id="KW-0472">Membrane</keyword>
<dbReference type="RefSeq" id="WP_221572512.1">
    <property type="nucleotide sequence ID" value="NZ_JAIGNK010000001.1"/>
</dbReference>
<evidence type="ECO:0008006" key="10">
    <source>
        <dbReference type="Google" id="ProtNLM"/>
    </source>
</evidence>
<comment type="caution">
    <text evidence="8">The sequence shown here is derived from an EMBL/GenBank/DDBJ whole genome shotgun (WGS) entry which is preliminary data.</text>
</comment>
<name>A0ABS7IXP1_9SPHN</name>
<keyword evidence="9" id="KW-1185">Reference proteome</keyword>
<dbReference type="InterPro" id="IPR015943">
    <property type="entry name" value="WD40/YVTN_repeat-like_dom_sf"/>
</dbReference>
<evidence type="ECO:0000256" key="5">
    <source>
        <dbReference type="ARBA" id="ARBA00022737"/>
    </source>
</evidence>
<dbReference type="InterPro" id="IPR018511">
    <property type="entry name" value="Hemolysin-typ_Ca-bd_CS"/>
</dbReference>
<comment type="subcellular location">
    <subcellularLocation>
        <location evidence="1">Membrane</location>
    </subcellularLocation>
    <subcellularLocation>
        <location evidence="2">Secreted</location>
    </subcellularLocation>
</comment>
<organism evidence="8 9">
    <name type="scientific">Qipengyuania polymorpha</name>
    <dbReference type="NCBI Taxonomy" id="2867234"/>
    <lineage>
        <taxon>Bacteria</taxon>
        <taxon>Pseudomonadati</taxon>
        <taxon>Pseudomonadota</taxon>
        <taxon>Alphaproteobacteria</taxon>
        <taxon>Sphingomonadales</taxon>
        <taxon>Erythrobacteraceae</taxon>
        <taxon>Qipengyuania</taxon>
    </lineage>
</organism>
<proteinExistence type="predicted"/>
<dbReference type="PANTHER" id="PTHR38340">
    <property type="entry name" value="S-LAYER PROTEIN"/>
    <property type="match status" value="1"/>
</dbReference>
<evidence type="ECO:0000256" key="6">
    <source>
        <dbReference type="ARBA" id="ARBA00023026"/>
    </source>
</evidence>
<dbReference type="PRINTS" id="PR00313">
    <property type="entry name" value="CABNDNGRPT"/>
</dbReference>
<evidence type="ECO:0000256" key="4">
    <source>
        <dbReference type="ARBA" id="ARBA00022656"/>
    </source>
</evidence>
<dbReference type="Gene3D" id="2.150.10.10">
    <property type="entry name" value="Serralysin-like metalloprotease, C-terminal"/>
    <property type="match status" value="6"/>
</dbReference>
<sequence length="1134" mass="118813">MAEFLISKEADENWVVSLDGSLIYLACNDGYLRVFDTIDGSLVRELYIGGDLDGIAIHPMDGSVLAITVGTLSNESGSGADFTATAHVVIVDTQTFQATTYDVPVSGNQRAFGDVSFAPLPYIIMTQTVEGGGTAPLTTMDYWDGTYEQQNGYESGELAPSLTPVGDQALALVGELGTTDGEYELTGAYGFDYGMTTENAALPPGALDGATGVEASTWTGYKHAFYVNGSLYLFDMEMNYITTLSYNDGFSGEIAALTFSADGSTLFALDSLGGTITGYDMETFQPSEPLYLNEIQTAVLPYGDEMVINENTQTALINTVDGILAIDVSSLVSGGDSHAANGTLFGTDGDDILDGGFGEDTMYGGLGDDVYHVDNLNDIVVEAPDEGIDTVILSDGSFVLPNYVENFEIGPDGQDFSLYGNALDNLMTFALPESNYYGTLEAFGLDGADTLDARGIEFVGYSDWQLYLDGGTGDDVLYGGGSGDTAFNGGAGDDTITAYGTGYNYLDGGEGADIMDGSLTDGLTHFYVDDTNDVVIPGTGTDYWTGQPSNYLHVSAAYYEAPDGIFDITFEGWGFAQSVIGTDGTNHFRNMDAADSATGGAGDDYYYLTSSDATVIEAADGGYDRVSLSPNLDYVMPLHVEQATIFGSSSTLTGNEQDNYLAGQNGTFIGGLGNDTYRVWETGTIVENAGEGIDTVVVNYDYTLGENLENLSYREANYANGRTLTGNSVDNIITGSNGSETLLGMDGDDTIYADVAGAELSEVYDPDDTVRGGSGNDHLHAVYGNDTLYGENGWDTLYSGEGDDLLDGGNGTDTVSYANSAAAVTVDLGIQGIAQDTGGAGMDTLIDVERLAGSAFDDTLHAGDLSTAIYGGDGFDDIVGGIGSDFLFGDEGNDNLYGGNGWDKLYGGDGNDDLYGENGGDLFRGGAGNDKIFGGEGTDRAYLGADADYGYGGLDDDMLNGQSGDDLLYGEDGNDQLFGAAGEDYLEGGIGNDLLNGGGHNDILVGGDGDDILIGSWGLDIMSGGAGADTFVFAKGHTARWEDNADYITDFDQAENDIIDLGAIDAIAGGGDDAFAFIGSAAFSGVAGELRISFDGTPDQYYTLIEGDTDGDGVADFMIWLDGQVELTVADFVL</sequence>
<evidence type="ECO:0000256" key="1">
    <source>
        <dbReference type="ARBA" id="ARBA00004370"/>
    </source>
</evidence>
<dbReference type="InterPro" id="IPR001343">
    <property type="entry name" value="Hemolysn_Ca-bd"/>
</dbReference>
<evidence type="ECO:0000313" key="9">
    <source>
        <dbReference type="Proteomes" id="UP000783253"/>
    </source>
</evidence>
<keyword evidence="5" id="KW-0677">Repeat</keyword>
<evidence type="ECO:0000256" key="2">
    <source>
        <dbReference type="ARBA" id="ARBA00004613"/>
    </source>
</evidence>
<dbReference type="SUPFAM" id="SSF51120">
    <property type="entry name" value="beta-Roll"/>
    <property type="match status" value="5"/>
</dbReference>
<dbReference type="InterPro" id="IPR011049">
    <property type="entry name" value="Serralysin-like_metalloprot_C"/>
</dbReference>
<dbReference type="PRINTS" id="PR01488">
    <property type="entry name" value="RTXTOXINA"/>
</dbReference>
<accession>A0ABS7IXP1</accession>
<keyword evidence="6" id="KW-0843">Virulence</keyword>
<dbReference type="PANTHER" id="PTHR38340:SF1">
    <property type="entry name" value="S-LAYER PROTEIN"/>
    <property type="match status" value="1"/>
</dbReference>
<evidence type="ECO:0000256" key="3">
    <source>
        <dbReference type="ARBA" id="ARBA00022525"/>
    </source>
</evidence>
<dbReference type="PROSITE" id="PS00330">
    <property type="entry name" value="HEMOLYSIN_CALCIUM"/>
    <property type="match status" value="3"/>
</dbReference>
<dbReference type="EMBL" id="JAIGNK010000001">
    <property type="protein sequence ID" value="MBX7457182.1"/>
    <property type="molecule type" value="Genomic_DNA"/>
</dbReference>
<gene>
    <name evidence="8" type="ORF">K3152_02885</name>
</gene>
<keyword evidence="3" id="KW-0964">Secreted</keyword>
<protein>
    <recommendedName>
        <fullName evidence="10">Calcium-binding protein</fullName>
    </recommendedName>
</protein>
<reference evidence="8 9" key="1">
    <citation type="submission" date="2021-08" db="EMBL/GenBank/DDBJ databases">
        <title>Comparative Genomics Analysis of the Genus Qipengyuania Reveals Extensive Genetic Diversity and Metabolic Versatility, Including the Description of Fifteen Novel Species.</title>
        <authorList>
            <person name="Liu Y."/>
        </authorList>
    </citation>
    <scope>NUCLEOTIDE SEQUENCE [LARGE SCALE GENOMIC DNA]</scope>
    <source>
        <strain evidence="8 9">1NDH17</strain>
    </source>
</reference>
<dbReference type="Gene3D" id="2.130.10.10">
    <property type="entry name" value="YVTN repeat-like/Quinoprotein amine dehydrogenase"/>
    <property type="match status" value="1"/>
</dbReference>
<evidence type="ECO:0000256" key="7">
    <source>
        <dbReference type="ARBA" id="ARBA00023136"/>
    </source>
</evidence>
<evidence type="ECO:0000313" key="8">
    <source>
        <dbReference type="EMBL" id="MBX7457182.1"/>
    </source>
</evidence>
<dbReference type="Proteomes" id="UP000783253">
    <property type="component" value="Unassembled WGS sequence"/>
</dbReference>